<feature type="transmembrane region" description="Helical" evidence="1">
    <location>
        <begin position="21"/>
        <end position="41"/>
    </location>
</feature>
<evidence type="ECO:0000313" key="2">
    <source>
        <dbReference type="EMBL" id="KAF3771193.1"/>
    </source>
</evidence>
<gene>
    <name evidence="2" type="ORF">M406DRAFT_101141</name>
</gene>
<name>A0A9P4YD71_CRYP1</name>
<dbReference type="EMBL" id="MU032344">
    <property type="protein sequence ID" value="KAF3771193.1"/>
    <property type="molecule type" value="Genomic_DNA"/>
</dbReference>
<dbReference type="AlphaFoldDB" id="A0A9P4YD71"/>
<organism evidence="2 3">
    <name type="scientific">Cryphonectria parasitica (strain ATCC 38755 / EP155)</name>
    <dbReference type="NCBI Taxonomy" id="660469"/>
    <lineage>
        <taxon>Eukaryota</taxon>
        <taxon>Fungi</taxon>
        <taxon>Dikarya</taxon>
        <taxon>Ascomycota</taxon>
        <taxon>Pezizomycotina</taxon>
        <taxon>Sordariomycetes</taxon>
        <taxon>Sordariomycetidae</taxon>
        <taxon>Diaporthales</taxon>
        <taxon>Cryphonectriaceae</taxon>
        <taxon>Cryphonectria-Endothia species complex</taxon>
        <taxon>Cryphonectria</taxon>
    </lineage>
</organism>
<sequence length="138" mass="15511">MASRSCPRTDEKIASLGTSTKPAPTCCVVYLFYFILLVRAWLWPILFLLYMGVHFFLFFFIYCLISSSHSLALVRDHMAAQSSAVCTVLSVIRACFVCIFLSGVHGVSSLFFRAALLPHSPSLDMNEIFHSMTSQMQQ</sequence>
<keyword evidence="1" id="KW-0812">Transmembrane</keyword>
<feature type="transmembrane region" description="Helical" evidence="1">
    <location>
        <begin position="86"/>
        <end position="112"/>
    </location>
</feature>
<evidence type="ECO:0000256" key="1">
    <source>
        <dbReference type="SAM" id="Phobius"/>
    </source>
</evidence>
<dbReference type="GeneID" id="63832076"/>
<accession>A0A9P4YD71</accession>
<proteinExistence type="predicted"/>
<protein>
    <submittedName>
        <fullName evidence="2">Uncharacterized protein</fullName>
    </submittedName>
</protein>
<keyword evidence="3" id="KW-1185">Reference proteome</keyword>
<comment type="caution">
    <text evidence="2">The sequence shown here is derived from an EMBL/GenBank/DDBJ whole genome shotgun (WGS) entry which is preliminary data.</text>
</comment>
<evidence type="ECO:0000313" key="3">
    <source>
        <dbReference type="Proteomes" id="UP000803844"/>
    </source>
</evidence>
<dbReference type="Proteomes" id="UP000803844">
    <property type="component" value="Unassembled WGS sequence"/>
</dbReference>
<keyword evidence="1" id="KW-0472">Membrane</keyword>
<dbReference type="RefSeq" id="XP_040782154.1">
    <property type="nucleotide sequence ID" value="XM_040914947.1"/>
</dbReference>
<keyword evidence="1" id="KW-1133">Transmembrane helix</keyword>
<reference evidence="2" key="1">
    <citation type="journal article" date="2020" name="Phytopathology">
        <title>Genome sequence of the chestnut blight fungus Cryphonectria parasitica EP155: A fundamental resource for an archetypical invasive plant pathogen.</title>
        <authorList>
            <person name="Crouch J.A."/>
            <person name="Dawe A."/>
            <person name="Aerts A."/>
            <person name="Barry K."/>
            <person name="Churchill A.C.L."/>
            <person name="Grimwood J."/>
            <person name="Hillman B."/>
            <person name="Milgroom M.G."/>
            <person name="Pangilinan J."/>
            <person name="Smith M."/>
            <person name="Salamov A."/>
            <person name="Schmutz J."/>
            <person name="Yadav J."/>
            <person name="Grigoriev I.V."/>
            <person name="Nuss D."/>
        </authorList>
    </citation>
    <scope>NUCLEOTIDE SEQUENCE</scope>
    <source>
        <strain evidence="2">EP155</strain>
    </source>
</reference>